<dbReference type="Gene3D" id="3.90.640.10">
    <property type="entry name" value="Actin, Chain A, domain 4"/>
    <property type="match status" value="1"/>
</dbReference>
<dbReference type="Proteomes" id="UP000218334">
    <property type="component" value="Unassembled WGS sequence"/>
</dbReference>
<reference evidence="2" key="1">
    <citation type="journal article" date="2017" name="Nat. Ecol. Evol.">
        <title>Genome expansion and lineage-specific genetic innovations in the forest pathogenic fungi Armillaria.</title>
        <authorList>
            <person name="Sipos G."/>
            <person name="Prasanna A.N."/>
            <person name="Walter M.C."/>
            <person name="O'Connor E."/>
            <person name="Balint B."/>
            <person name="Krizsan K."/>
            <person name="Kiss B."/>
            <person name="Hess J."/>
            <person name="Varga T."/>
            <person name="Slot J."/>
            <person name="Riley R."/>
            <person name="Boka B."/>
            <person name="Rigling D."/>
            <person name="Barry K."/>
            <person name="Lee J."/>
            <person name="Mihaltcheva S."/>
            <person name="LaButti K."/>
            <person name="Lipzen A."/>
            <person name="Waldron R."/>
            <person name="Moloney N.M."/>
            <person name="Sperisen C."/>
            <person name="Kredics L."/>
            <person name="Vagvoelgyi C."/>
            <person name="Patrignani A."/>
            <person name="Fitzpatrick D."/>
            <person name="Nagy I."/>
            <person name="Doyle S."/>
            <person name="Anderson J.B."/>
            <person name="Grigoriev I.V."/>
            <person name="Gueldener U."/>
            <person name="Muensterkoetter M."/>
            <person name="Nagy L.G."/>
        </authorList>
    </citation>
    <scope>NUCLEOTIDE SEQUENCE [LARGE SCALE GENOMIC DNA]</scope>
    <source>
        <strain evidence="2">28-4</strain>
    </source>
</reference>
<dbReference type="Gene3D" id="3.30.420.40">
    <property type="match status" value="3"/>
</dbReference>
<dbReference type="InterPro" id="IPR043129">
    <property type="entry name" value="ATPase_NBD"/>
</dbReference>
<dbReference type="CDD" id="cd10170">
    <property type="entry name" value="ASKHA_NBD_HSP70"/>
    <property type="match status" value="2"/>
</dbReference>
<dbReference type="SUPFAM" id="SSF53067">
    <property type="entry name" value="Actin-like ATPase domain"/>
    <property type="match status" value="3"/>
</dbReference>
<accession>A0A2H3B3C4</accession>
<dbReference type="PANTHER" id="PTHR14187:SF5">
    <property type="entry name" value="HEAT SHOCK 70 KDA PROTEIN 12A"/>
    <property type="match status" value="1"/>
</dbReference>
<gene>
    <name evidence="1" type="ORF">ARMSODRAFT_1087355</name>
</gene>
<evidence type="ECO:0000313" key="1">
    <source>
        <dbReference type="EMBL" id="PBK65409.1"/>
    </source>
</evidence>
<sequence>MTTRKPYAGSRRKLGFAFDLGTTYSGISYSVLDPGSVPEIKGENTRFPEQEHVGSDAKIPTILYYDKTGTVRAVGAEALKESVLEQADEEGWFKCSGFKLHLRPNIQGFAIQARSTNFPPLPPGKDVVSVFADFFKYLFECAKTYILETHPSATTFWSSVEDSIEFILSHPNGWEGRDQANMRRAAVLAGLVPNEVAGGERVHFVTEGEASLHFCIHHGLSSFIKDQEAVIIIDAGGGTVDISTYTCVSDKDGSQAQTFKEVAAPQCNFAGSMFVTRRAKAFLDVKLKRTKFAKEAEHIAECFDKTTKLRFKVADEPAYIHFGGMRDKDPKLNINMGKLKLTGAEVASFFEPSVSSIIKVVDEQRFASTSTVSAAFLVGGFAASNWLFSKLQEHFKALNIAFSRPDSHVNKAVADGALSFHLDRAVSERISKYNYGIRSFTAYDASIPEHVERKDKTFMSGAGVLSLDGQYSVILPKGESIAETKEFRRPYFRKEHKLSDLASISQDILCYRGIRKDPRWMDVEIDNYPVLCNVTADTQEAARSLVLQRRPDGKSYFSLSFSIILLLGQTEMKAQIAWVENGVEKRSPARIVYGPLSSSIPISLRFPAQENAGGDAKIPTIMYYDKFGEVVAAGAEALDESLVRSAEDEGWIKCSRFKLHMLPKWADTKETNEAIAPLPPGKDVVEVFGDFYVYLVECTMSFIQESHQNGADLLLSVKGDIEFILSHPNGWEGAQQQQLRRAAIYAGLIPDNDKGHERIHFVTEGEASLHFCIEHGLFPYIKDGEGVMIVDAGGGTIDISTYSGISSSTTVDHSFEEIAAPTCAFSGSIFVTRHAQSFLKNKLEGSPYAQEVDLIAECFDKTTKHRFRNANEPAYIKFGMMKDTDTKLDIRSGQLRLSGSDVASFFEPSVSSIITEIDDQRSKAKKLVSSVFLVGGFAANDYLFSKIRRHIEPAGLSFSRPDSHVNKAVADGSISFCLDHFVTSRVAKYGYGVAVRKQFDPTDVEHQQRRSKTFISDSDGELKLPGGYDTILAKGVQVSEDKEFRRSYHIKAKHLSDLNTVKQDILCYYGSKSDPTWTDTERAFLLPHKIQRHRDMYIQADMYSTHFTVTADTRKATKALVPQQGRNGKTFFSLNFEIIILFGRTEIKAQVCWIENGVEKRGPACILYDKDT</sequence>
<name>A0A2H3B3C4_9AGAR</name>
<dbReference type="EMBL" id="KZ293445">
    <property type="protein sequence ID" value="PBK65409.1"/>
    <property type="molecule type" value="Genomic_DNA"/>
</dbReference>
<evidence type="ECO:0000313" key="2">
    <source>
        <dbReference type="Proteomes" id="UP000218334"/>
    </source>
</evidence>
<dbReference type="STRING" id="1076256.A0A2H3B3C4"/>
<dbReference type="PANTHER" id="PTHR14187">
    <property type="entry name" value="ALPHA KINASE/ELONGATION FACTOR 2 KINASE"/>
    <property type="match status" value="1"/>
</dbReference>
<evidence type="ECO:0008006" key="3">
    <source>
        <dbReference type="Google" id="ProtNLM"/>
    </source>
</evidence>
<organism evidence="1 2">
    <name type="scientific">Armillaria solidipes</name>
    <dbReference type="NCBI Taxonomy" id="1076256"/>
    <lineage>
        <taxon>Eukaryota</taxon>
        <taxon>Fungi</taxon>
        <taxon>Dikarya</taxon>
        <taxon>Basidiomycota</taxon>
        <taxon>Agaricomycotina</taxon>
        <taxon>Agaricomycetes</taxon>
        <taxon>Agaricomycetidae</taxon>
        <taxon>Agaricales</taxon>
        <taxon>Marasmiineae</taxon>
        <taxon>Physalacriaceae</taxon>
        <taxon>Armillaria</taxon>
    </lineage>
</organism>
<proteinExistence type="predicted"/>
<dbReference type="AlphaFoldDB" id="A0A2H3B3C4"/>
<protein>
    <recommendedName>
        <fullName evidence="3">Actin-like ATPase domain-containing protein</fullName>
    </recommendedName>
</protein>
<keyword evidence="2" id="KW-1185">Reference proteome</keyword>